<accession>D8LL10</accession>
<sequence length="49" mass="5587">MPLPATAYEFRLGVLRVDTGAANADRHQIVRRNHWFLKSRVSALDILLP</sequence>
<dbReference type="AlphaFoldDB" id="D8LL10"/>
<reference evidence="1 2" key="1">
    <citation type="journal article" date="2010" name="Nature">
        <title>The Ectocarpus genome and the independent evolution of multicellularity in brown algae.</title>
        <authorList>
            <person name="Cock J.M."/>
            <person name="Sterck L."/>
            <person name="Rouze P."/>
            <person name="Scornet D."/>
            <person name="Allen A.E."/>
            <person name="Amoutzias G."/>
            <person name="Anthouard V."/>
            <person name="Artiguenave F."/>
            <person name="Aury J.M."/>
            <person name="Badger J.H."/>
            <person name="Beszteri B."/>
            <person name="Billiau K."/>
            <person name="Bonnet E."/>
            <person name="Bothwell J.H."/>
            <person name="Bowler C."/>
            <person name="Boyen C."/>
            <person name="Brownlee C."/>
            <person name="Carrano C.J."/>
            <person name="Charrier B."/>
            <person name="Cho G.Y."/>
            <person name="Coelho S.M."/>
            <person name="Collen J."/>
            <person name="Corre E."/>
            <person name="Da Silva C."/>
            <person name="Delage L."/>
            <person name="Delaroque N."/>
            <person name="Dittami S.M."/>
            <person name="Doulbeau S."/>
            <person name="Elias M."/>
            <person name="Farnham G."/>
            <person name="Gachon C.M."/>
            <person name="Gschloessl B."/>
            <person name="Heesch S."/>
            <person name="Jabbari K."/>
            <person name="Jubin C."/>
            <person name="Kawai H."/>
            <person name="Kimura K."/>
            <person name="Kloareg B."/>
            <person name="Kupper F.C."/>
            <person name="Lang D."/>
            <person name="Le Bail A."/>
            <person name="Leblanc C."/>
            <person name="Lerouge P."/>
            <person name="Lohr M."/>
            <person name="Lopez P.J."/>
            <person name="Martens C."/>
            <person name="Maumus F."/>
            <person name="Michel G."/>
            <person name="Miranda-Saavedra D."/>
            <person name="Morales J."/>
            <person name="Moreau H."/>
            <person name="Motomura T."/>
            <person name="Nagasato C."/>
            <person name="Napoli C.A."/>
            <person name="Nelson D.R."/>
            <person name="Nyvall-Collen P."/>
            <person name="Peters A.F."/>
            <person name="Pommier C."/>
            <person name="Potin P."/>
            <person name="Poulain J."/>
            <person name="Quesneville H."/>
            <person name="Read B."/>
            <person name="Rensing S.A."/>
            <person name="Ritter A."/>
            <person name="Rousvoal S."/>
            <person name="Samanta M."/>
            <person name="Samson G."/>
            <person name="Schroeder D.C."/>
            <person name="Segurens B."/>
            <person name="Strittmatter M."/>
            <person name="Tonon T."/>
            <person name="Tregear J.W."/>
            <person name="Valentin K."/>
            <person name="von Dassow P."/>
            <person name="Yamagishi T."/>
            <person name="Van de Peer Y."/>
            <person name="Wincker P."/>
        </authorList>
    </citation>
    <scope>NUCLEOTIDE SEQUENCE [LARGE SCALE GENOMIC DNA]</scope>
    <source>
        <strain evidence="2">Ec32 / CCAP1310/4</strain>
    </source>
</reference>
<name>D8LL10_ECTSI</name>
<dbReference type="EMBL" id="FN649760">
    <property type="protein sequence ID" value="CBN80143.1"/>
    <property type="molecule type" value="Genomic_DNA"/>
</dbReference>
<protein>
    <submittedName>
        <fullName evidence="1">Uncharacterized protein</fullName>
    </submittedName>
</protein>
<proteinExistence type="predicted"/>
<organism evidence="1 2">
    <name type="scientific">Ectocarpus siliculosus</name>
    <name type="common">Brown alga</name>
    <name type="synonym">Conferva siliculosa</name>
    <dbReference type="NCBI Taxonomy" id="2880"/>
    <lineage>
        <taxon>Eukaryota</taxon>
        <taxon>Sar</taxon>
        <taxon>Stramenopiles</taxon>
        <taxon>Ochrophyta</taxon>
        <taxon>PX clade</taxon>
        <taxon>Phaeophyceae</taxon>
        <taxon>Ectocarpales</taxon>
        <taxon>Ectocarpaceae</taxon>
        <taxon>Ectocarpus</taxon>
    </lineage>
</organism>
<gene>
    <name evidence="1" type="ORF">Esi_0031_0168</name>
</gene>
<keyword evidence="2" id="KW-1185">Reference proteome</keyword>
<evidence type="ECO:0000313" key="1">
    <source>
        <dbReference type="EMBL" id="CBN80143.1"/>
    </source>
</evidence>
<evidence type="ECO:0000313" key="2">
    <source>
        <dbReference type="Proteomes" id="UP000002630"/>
    </source>
</evidence>
<dbReference type="InParanoid" id="D8LL10"/>
<dbReference type="Proteomes" id="UP000002630">
    <property type="component" value="Unassembled WGS sequence"/>
</dbReference>